<gene>
    <name evidence="3" type="ORF">P0Y53_10065</name>
</gene>
<feature type="chain" id="PRO_5042525659" evidence="2">
    <location>
        <begin position="18"/>
        <end position="369"/>
    </location>
</feature>
<accession>A0AAJ5WYC1</accession>
<evidence type="ECO:0000313" key="3">
    <source>
        <dbReference type="EMBL" id="WEK37847.1"/>
    </source>
</evidence>
<feature type="signal peptide" evidence="2">
    <location>
        <begin position="1"/>
        <end position="17"/>
    </location>
</feature>
<dbReference type="PROSITE" id="PS51257">
    <property type="entry name" value="PROKAR_LIPOPROTEIN"/>
    <property type="match status" value="1"/>
</dbReference>
<evidence type="ECO:0000256" key="2">
    <source>
        <dbReference type="SAM" id="SignalP"/>
    </source>
</evidence>
<keyword evidence="1" id="KW-0812">Transmembrane</keyword>
<protein>
    <submittedName>
        <fullName evidence="3">Uncharacterized protein</fullName>
    </submittedName>
</protein>
<dbReference type="Proteomes" id="UP001220610">
    <property type="component" value="Chromosome"/>
</dbReference>
<organism evidence="3 4">
    <name type="scientific">Candidatus Pseudobacter hemicellulosilyticus</name>
    <dbReference type="NCBI Taxonomy" id="3121375"/>
    <lineage>
        <taxon>Bacteria</taxon>
        <taxon>Pseudomonadati</taxon>
        <taxon>Bacteroidota</taxon>
        <taxon>Chitinophagia</taxon>
        <taxon>Chitinophagales</taxon>
        <taxon>Chitinophagaceae</taxon>
        <taxon>Pseudobacter</taxon>
    </lineage>
</organism>
<name>A0AAJ5WYC1_9BACT</name>
<keyword evidence="2" id="KW-0732">Signal</keyword>
<evidence type="ECO:0000256" key="1">
    <source>
        <dbReference type="SAM" id="Phobius"/>
    </source>
</evidence>
<reference evidence="3" key="1">
    <citation type="submission" date="2023-03" db="EMBL/GenBank/DDBJ databases">
        <title>Andean soil-derived lignocellulolytic bacterial consortium as a source of novel taxa and putative plastic-active enzymes.</title>
        <authorList>
            <person name="Diaz-Garcia L."/>
            <person name="Chuvochina M."/>
            <person name="Feuerriegel G."/>
            <person name="Bunk B."/>
            <person name="Sproer C."/>
            <person name="Streit W.R."/>
            <person name="Rodriguez L.M."/>
            <person name="Overmann J."/>
            <person name="Jimenez D.J."/>
        </authorList>
    </citation>
    <scope>NUCLEOTIDE SEQUENCE</scope>
    <source>
        <strain evidence="3">MAG 7</strain>
    </source>
</reference>
<proteinExistence type="predicted"/>
<sequence>MKTTIKLVIAAACLLLAACNRNIDMTTVLNSDGSCDRILVAEVDEKFIQGDTSQQPFVMDLAGWEIQWTYKDSKRSSWPMRDFTKESKDSAEAIIAIARRHFNSVQQLADSFRIKSSHAWNRITIKPVLEKEFRFFYTYYHYKESFSGLPVKLVVPADKYLSAEEAGYWLTGKPDITRGRNGIEVKELLSSIEDRADKWFLRNLFEIQYGELLHHLELIANHPGKAAMAMEKDSVFAVYYADYTKSKIDIDLMTVLDKYFKTTAFGNFTKAGNDSLVQQINEPESLKGLFDYFDASIDYKLVMPGAVITSDGLLSHDTLSWKIDAYRLLYGDYTIEASSKKTNGWAFLTAAIILILAVSLFFVKRRPRH</sequence>
<feature type="transmembrane region" description="Helical" evidence="1">
    <location>
        <begin position="344"/>
        <end position="363"/>
    </location>
</feature>
<dbReference type="AlphaFoldDB" id="A0AAJ5WYC1"/>
<evidence type="ECO:0000313" key="4">
    <source>
        <dbReference type="Proteomes" id="UP001220610"/>
    </source>
</evidence>
<keyword evidence="1" id="KW-0472">Membrane</keyword>
<keyword evidence="1" id="KW-1133">Transmembrane helix</keyword>
<dbReference type="EMBL" id="CP119311">
    <property type="protein sequence ID" value="WEK37847.1"/>
    <property type="molecule type" value="Genomic_DNA"/>
</dbReference>